<accession>A0ABQ4EKR4</accession>
<dbReference type="RefSeq" id="WP_203856903.1">
    <property type="nucleotide sequence ID" value="NZ_BAAAZQ010000009.1"/>
</dbReference>
<gene>
    <name evidence="2" type="ORF">Pma05_18790</name>
</gene>
<sequence>MRLKRWRAYVVATMVATLSVVVGLQAPAAAEEHTIYVTGGYGVFNDDPYGPWPGDAIRACDTYSDGWGIEVRMDISNNGSWDLIISTRGHNAIYCTDYHSKNAVENDFIRIRVTPVRGDERGQWTEAIRRA</sequence>
<protein>
    <recommendedName>
        <fullName evidence="4">Secreted protein</fullName>
    </recommendedName>
</protein>
<comment type="caution">
    <text evidence="2">The sequence shown here is derived from an EMBL/GenBank/DDBJ whole genome shotgun (WGS) entry which is preliminary data.</text>
</comment>
<evidence type="ECO:0000313" key="2">
    <source>
        <dbReference type="EMBL" id="GIG95306.1"/>
    </source>
</evidence>
<name>A0ABQ4EKR4_9ACTN</name>
<organism evidence="2 3">
    <name type="scientific">Plantactinospora mayteni</name>
    <dbReference type="NCBI Taxonomy" id="566021"/>
    <lineage>
        <taxon>Bacteria</taxon>
        <taxon>Bacillati</taxon>
        <taxon>Actinomycetota</taxon>
        <taxon>Actinomycetes</taxon>
        <taxon>Micromonosporales</taxon>
        <taxon>Micromonosporaceae</taxon>
        <taxon>Plantactinospora</taxon>
    </lineage>
</organism>
<evidence type="ECO:0000256" key="1">
    <source>
        <dbReference type="SAM" id="SignalP"/>
    </source>
</evidence>
<feature type="chain" id="PRO_5047243308" description="Secreted protein" evidence="1">
    <location>
        <begin position="31"/>
        <end position="131"/>
    </location>
</feature>
<proteinExistence type="predicted"/>
<dbReference type="EMBL" id="BONX01000009">
    <property type="protein sequence ID" value="GIG95306.1"/>
    <property type="molecule type" value="Genomic_DNA"/>
</dbReference>
<dbReference type="Proteomes" id="UP000621500">
    <property type="component" value="Unassembled WGS sequence"/>
</dbReference>
<evidence type="ECO:0008006" key="4">
    <source>
        <dbReference type="Google" id="ProtNLM"/>
    </source>
</evidence>
<evidence type="ECO:0000313" key="3">
    <source>
        <dbReference type="Proteomes" id="UP000621500"/>
    </source>
</evidence>
<feature type="signal peptide" evidence="1">
    <location>
        <begin position="1"/>
        <end position="30"/>
    </location>
</feature>
<keyword evidence="3" id="KW-1185">Reference proteome</keyword>
<keyword evidence="1" id="KW-0732">Signal</keyword>
<reference evidence="2 3" key="1">
    <citation type="submission" date="2021-01" db="EMBL/GenBank/DDBJ databases">
        <title>Whole genome shotgun sequence of Plantactinospora mayteni NBRC 109088.</title>
        <authorList>
            <person name="Komaki H."/>
            <person name="Tamura T."/>
        </authorList>
    </citation>
    <scope>NUCLEOTIDE SEQUENCE [LARGE SCALE GENOMIC DNA]</scope>
    <source>
        <strain evidence="2 3">NBRC 109088</strain>
    </source>
</reference>